<evidence type="ECO:0000313" key="1">
    <source>
        <dbReference type="EMBL" id="GGF00832.1"/>
    </source>
</evidence>
<dbReference type="InterPro" id="IPR047111">
    <property type="entry name" value="YbaP-like"/>
</dbReference>
<reference evidence="1" key="2">
    <citation type="submission" date="2020-09" db="EMBL/GenBank/DDBJ databases">
        <authorList>
            <person name="Sun Q."/>
            <person name="Zhou Y."/>
        </authorList>
    </citation>
    <scope>NUCLEOTIDE SEQUENCE</scope>
    <source>
        <strain evidence="1">CGMCC 1.15725</strain>
    </source>
</reference>
<name>A0A8J3E0D3_9PROT</name>
<protein>
    <recommendedName>
        <fullName evidence="3">TraB/GumN family protein</fullName>
    </recommendedName>
</protein>
<keyword evidence="2" id="KW-1185">Reference proteome</keyword>
<organism evidence="1 2">
    <name type="scientific">Aliidongia dinghuensis</name>
    <dbReference type="NCBI Taxonomy" id="1867774"/>
    <lineage>
        <taxon>Bacteria</taxon>
        <taxon>Pseudomonadati</taxon>
        <taxon>Pseudomonadota</taxon>
        <taxon>Alphaproteobacteria</taxon>
        <taxon>Rhodospirillales</taxon>
        <taxon>Dongiaceae</taxon>
        <taxon>Aliidongia</taxon>
    </lineage>
</organism>
<dbReference type="CDD" id="cd14789">
    <property type="entry name" value="Tiki"/>
    <property type="match status" value="1"/>
</dbReference>
<proteinExistence type="predicted"/>
<gene>
    <name evidence="1" type="ORF">GCM10011611_03000</name>
</gene>
<dbReference type="EMBL" id="BMJQ01000001">
    <property type="protein sequence ID" value="GGF00832.1"/>
    <property type="molecule type" value="Genomic_DNA"/>
</dbReference>
<dbReference type="PANTHER" id="PTHR40590">
    <property type="entry name" value="CYTOPLASMIC PROTEIN-RELATED"/>
    <property type="match status" value="1"/>
</dbReference>
<dbReference type="AlphaFoldDB" id="A0A8J3E0D3"/>
<dbReference type="Proteomes" id="UP000646365">
    <property type="component" value="Unassembled WGS sequence"/>
</dbReference>
<dbReference type="PANTHER" id="PTHR40590:SF1">
    <property type="entry name" value="CYTOPLASMIC PROTEIN"/>
    <property type="match status" value="1"/>
</dbReference>
<evidence type="ECO:0008006" key="3">
    <source>
        <dbReference type="Google" id="ProtNLM"/>
    </source>
</evidence>
<sequence length="324" mass="34893">MVRPFGPPSRNGSSFNYLWRLSAGVLALATLLFGTTDAFSAPEEVGGVPAFKVIAPNGAENTLVGSLHVAADGLRQPSPSVLAGAARLVVEGRPRAESPKAGDLLIPGADEIFRTTGAYPKAAWAEPLTAPQLAAFDAAVSCLPILNRLPAGWYLAQRRPDIAALVVSLPCGTDVSQPGRDKLLMTAAEKAGISIDVLETPDQEERQRFKIPDSVQTHSIEKMLSLDLRKEFGQLVRDFNTGDFADIKRLSDKCFGNAEEAALFDRIMVEERNMMWRSPLEQYLQEGRAVVVVGAGHLAGKRGLLEILKRDGFKVQPVSLHAAG</sequence>
<dbReference type="Pfam" id="PF01963">
    <property type="entry name" value="TraB_PrgY_gumN"/>
    <property type="match status" value="1"/>
</dbReference>
<dbReference type="InterPro" id="IPR002816">
    <property type="entry name" value="TraB/PrgY/GumN_fam"/>
</dbReference>
<accession>A0A8J3E0D3</accession>
<reference evidence="1" key="1">
    <citation type="journal article" date="2014" name="Int. J. Syst. Evol. Microbiol.">
        <title>Complete genome sequence of Corynebacterium casei LMG S-19264T (=DSM 44701T), isolated from a smear-ripened cheese.</title>
        <authorList>
            <consortium name="US DOE Joint Genome Institute (JGI-PGF)"/>
            <person name="Walter F."/>
            <person name="Albersmeier A."/>
            <person name="Kalinowski J."/>
            <person name="Ruckert C."/>
        </authorList>
    </citation>
    <scope>NUCLEOTIDE SEQUENCE</scope>
    <source>
        <strain evidence="1">CGMCC 1.15725</strain>
    </source>
</reference>
<comment type="caution">
    <text evidence="1">The sequence shown here is derived from an EMBL/GenBank/DDBJ whole genome shotgun (WGS) entry which is preliminary data.</text>
</comment>
<evidence type="ECO:0000313" key="2">
    <source>
        <dbReference type="Proteomes" id="UP000646365"/>
    </source>
</evidence>